<name>A0A4S3J674_9EURO</name>
<proteinExistence type="predicted"/>
<gene>
    <name evidence="1" type="ORF">EYZ11_010962</name>
</gene>
<comment type="caution">
    <text evidence="1">The sequence shown here is derived from an EMBL/GenBank/DDBJ whole genome shotgun (WGS) entry which is preliminary data.</text>
</comment>
<reference evidence="1 2" key="1">
    <citation type="submission" date="2019-03" db="EMBL/GenBank/DDBJ databases">
        <title>The genome sequence of a newly discovered highly antifungal drug resistant Aspergillus species, Aspergillus tanneri NIH 1004.</title>
        <authorList>
            <person name="Mounaud S."/>
            <person name="Singh I."/>
            <person name="Joardar V."/>
            <person name="Pakala S."/>
            <person name="Pakala S."/>
            <person name="Venepally P."/>
            <person name="Hoover J."/>
            <person name="Nierman W."/>
            <person name="Chung J."/>
            <person name="Losada L."/>
        </authorList>
    </citation>
    <scope>NUCLEOTIDE SEQUENCE [LARGE SCALE GENOMIC DNA]</scope>
    <source>
        <strain evidence="1 2">NIH1004</strain>
    </source>
</reference>
<protein>
    <submittedName>
        <fullName evidence="1">Uncharacterized protein</fullName>
    </submittedName>
</protein>
<dbReference type="EMBL" id="SOSA01000631">
    <property type="protein sequence ID" value="THC89598.1"/>
    <property type="molecule type" value="Genomic_DNA"/>
</dbReference>
<organism evidence="1 2">
    <name type="scientific">Aspergillus tanneri</name>
    <dbReference type="NCBI Taxonomy" id="1220188"/>
    <lineage>
        <taxon>Eukaryota</taxon>
        <taxon>Fungi</taxon>
        <taxon>Dikarya</taxon>
        <taxon>Ascomycota</taxon>
        <taxon>Pezizomycotina</taxon>
        <taxon>Eurotiomycetes</taxon>
        <taxon>Eurotiomycetidae</taxon>
        <taxon>Eurotiales</taxon>
        <taxon>Aspergillaceae</taxon>
        <taxon>Aspergillus</taxon>
        <taxon>Aspergillus subgen. Circumdati</taxon>
    </lineage>
</organism>
<sequence length="13" mass="1334">MSSMPLMKAAPIG</sequence>
<evidence type="ECO:0000313" key="1">
    <source>
        <dbReference type="EMBL" id="THC89598.1"/>
    </source>
</evidence>
<dbReference type="Proteomes" id="UP000308092">
    <property type="component" value="Unassembled WGS sequence"/>
</dbReference>
<dbReference type="VEuPathDB" id="FungiDB:EYZ11_010962"/>
<keyword evidence="2" id="KW-1185">Reference proteome</keyword>
<evidence type="ECO:0000313" key="2">
    <source>
        <dbReference type="Proteomes" id="UP000308092"/>
    </source>
</evidence>
<accession>A0A4S3J674</accession>